<dbReference type="InterPro" id="IPR010982">
    <property type="entry name" value="Lambda_DNA-bd_dom_sf"/>
</dbReference>
<keyword evidence="2" id="KW-1185">Reference proteome</keyword>
<protein>
    <recommendedName>
        <fullName evidence="3">XRE family transcriptional regulator</fullName>
    </recommendedName>
</protein>
<evidence type="ECO:0000313" key="1">
    <source>
        <dbReference type="EMBL" id="QNL99542.1"/>
    </source>
</evidence>
<dbReference type="SUPFAM" id="SSF47413">
    <property type="entry name" value="lambda repressor-like DNA-binding domains"/>
    <property type="match status" value="1"/>
</dbReference>
<sequence>MEENDYETRFIREEIGRCEDLDELKARIFPLLQSQQELWMQKMQEILAESGLTKSAFAKRCRVSRVSVDKWCKGAIPKNRETFLRIGMAAEYDLEKMNQLLRRYGQYPELYSKSLEDCVCIYVLNHRFEMDGSGNGASEKCGESYGLTAYDYILSQIKENMTADTDMEIPDINTAQFAEQLSQVENADALTQFIYDNIATFSSAYQKFYAYVKMYVTINYQRYSSSVANLAEGQGWSSSLRQCVSAIRQNKWYPTRNKIISLGLHLSMDHEQIDEMLTLAHMEPLCAKNLFESVILFILDDAELNNMLDTESEEFDPDELCRYARKVLLELDLPEIDAFLAELPDLDTDIW</sequence>
<accession>A0A7G9FLW1</accession>
<organism evidence="1 2">
    <name type="scientific">Wujia chipingensis</name>
    <dbReference type="NCBI Taxonomy" id="2763670"/>
    <lineage>
        <taxon>Bacteria</taxon>
        <taxon>Bacillati</taxon>
        <taxon>Bacillota</taxon>
        <taxon>Clostridia</taxon>
        <taxon>Lachnospirales</taxon>
        <taxon>Lachnospiraceae</taxon>
        <taxon>Wujia</taxon>
    </lineage>
</organism>
<dbReference type="GO" id="GO:0003677">
    <property type="term" value="F:DNA binding"/>
    <property type="evidence" value="ECO:0007669"/>
    <property type="project" value="InterPro"/>
</dbReference>
<gene>
    <name evidence="1" type="ORF">H9Q76_12655</name>
</gene>
<dbReference type="AlphaFoldDB" id="A0A7G9FLW1"/>
<dbReference type="Gene3D" id="1.10.260.40">
    <property type="entry name" value="lambda repressor-like DNA-binding domains"/>
    <property type="match status" value="1"/>
</dbReference>
<dbReference type="KEGG" id="wcp:H9Q76_12655"/>
<reference evidence="1 2" key="1">
    <citation type="submission" date="2020-08" db="EMBL/GenBank/DDBJ databases">
        <authorList>
            <person name="Liu C."/>
            <person name="Sun Q."/>
        </authorList>
    </citation>
    <scope>NUCLEOTIDE SEQUENCE [LARGE SCALE GENOMIC DNA]</scope>
    <source>
        <strain evidence="1 2">NSJ-4</strain>
    </source>
</reference>
<dbReference type="RefSeq" id="WP_249321259.1">
    <property type="nucleotide sequence ID" value="NZ_CP060632.1"/>
</dbReference>
<evidence type="ECO:0008006" key="3">
    <source>
        <dbReference type="Google" id="ProtNLM"/>
    </source>
</evidence>
<name>A0A7G9FLW1_9FIRM</name>
<evidence type="ECO:0000313" key="2">
    <source>
        <dbReference type="Proteomes" id="UP000515819"/>
    </source>
</evidence>
<dbReference type="EMBL" id="CP060632">
    <property type="protein sequence ID" value="QNL99542.1"/>
    <property type="molecule type" value="Genomic_DNA"/>
</dbReference>
<dbReference type="Proteomes" id="UP000515819">
    <property type="component" value="Chromosome"/>
</dbReference>
<proteinExistence type="predicted"/>